<keyword evidence="2" id="KW-1185">Reference proteome</keyword>
<proteinExistence type="predicted"/>
<sequence>MPSLFAPNFEDFFINSSDAQVKSLKLEILSSIATDASISVIFQEFQDYVKVPDRRFAADTVTAIGLCAKRNTFNS</sequence>
<organism evidence="1 2">
    <name type="scientific">Cichorium intybus</name>
    <name type="common">Chicory</name>
    <dbReference type="NCBI Taxonomy" id="13427"/>
    <lineage>
        <taxon>Eukaryota</taxon>
        <taxon>Viridiplantae</taxon>
        <taxon>Streptophyta</taxon>
        <taxon>Embryophyta</taxon>
        <taxon>Tracheophyta</taxon>
        <taxon>Spermatophyta</taxon>
        <taxon>Magnoliopsida</taxon>
        <taxon>eudicotyledons</taxon>
        <taxon>Gunneridae</taxon>
        <taxon>Pentapetalae</taxon>
        <taxon>asterids</taxon>
        <taxon>campanulids</taxon>
        <taxon>Asterales</taxon>
        <taxon>Asteraceae</taxon>
        <taxon>Cichorioideae</taxon>
        <taxon>Cichorieae</taxon>
        <taxon>Cichoriinae</taxon>
        <taxon>Cichorium</taxon>
    </lineage>
</organism>
<evidence type="ECO:0000313" key="2">
    <source>
        <dbReference type="Proteomes" id="UP001055811"/>
    </source>
</evidence>
<protein>
    <submittedName>
        <fullName evidence="1">Uncharacterized protein</fullName>
    </submittedName>
</protein>
<dbReference type="EMBL" id="CM042011">
    <property type="protein sequence ID" value="KAI3765014.1"/>
    <property type="molecule type" value="Genomic_DNA"/>
</dbReference>
<reference evidence="1 2" key="2">
    <citation type="journal article" date="2022" name="Mol. Ecol. Resour.">
        <title>The genomes of chicory, endive, great burdock and yacon provide insights into Asteraceae paleo-polyploidization history and plant inulin production.</title>
        <authorList>
            <person name="Fan W."/>
            <person name="Wang S."/>
            <person name="Wang H."/>
            <person name="Wang A."/>
            <person name="Jiang F."/>
            <person name="Liu H."/>
            <person name="Zhao H."/>
            <person name="Xu D."/>
            <person name="Zhang Y."/>
        </authorList>
    </citation>
    <scope>NUCLEOTIDE SEQUENCE [LARGE SCALE GENOMIC DNA]</scope>
    <source>
        <strain evidence="2">cv. Punajuju</strain>
        <tissue evidence="1">Leaves</tissue>
    </source>
</reference>
<accession>A0ACB9F1B6</accession>
<gene>
    <name evidence="1" type="ORF">L2E82_15035</name>
</gene>
<reference evidence="2" key="1">
    <citation type="journal article" date="2022" name="Mol. Ecol. Resour.">
        <title>The genomes of chicory, endive, great burdock and yacon provide insights into Asteraceae palaeo-polyploidization history and plant inulin production.</title>
        <authorList>
            <person name="Fan W."/>
            <person name="Wang S."/>
            <person name="Wang H."/>
            <person name="Wang A."/>
            <person name="Jiang F."/>
            <person name="Liu H."/>
            <person name="Zhao H."/>
            <person name="Xu D."/>
            <person name="Zhang Y."/>
        </authorList>
    </citation>
    <scope>NUCLEOTIDE SEQUENCE [LARGE SCALE GENOMIC DNA]</scope>
    <source>
        <strain evidence="2">cv. Punajuju</strain>
    </source>
</reference>
<evidence type="ECO:0000313" key="1">
    <source>
        <dbReference type="EMBL" id="KAI3765014.1"/>
    </source>
</evidence>
<name>A0ACB9F1B6_CICIN</name>
<dbReference type="Proteomes" id="UP001055811">
    <property type="component" value="Linkage Group LG03"/>
</dbReference>
<comment type="caution">
    <text evidence="1">The sequence shown here is derived from an EMBL/GenBank/DDBJ whole genome shotgun (WGS) entry which is preliminary data.</text>
</comment>